<dbReference type="Pfam" id="PF01161">
    <property type="entry name" value="PBP"/>
    <property type="match status" value="1"/>
</dbReference>
<organism evidence="2 3">
    <name type="scientific">Prymnesium parvum</name>
    <name type="common">Toxic golden alga</name>
    <dbReference type="NCBI Taxonomy" id="97485"/>
    <lineage>
        <taxon>Eukaryota</taxon>
        <taxon>Haptista</taxon>
        <taxon>Haptophyta</taxon>
        <taxon>Prymnesiophyceae</taxon>
        <taxon>Prymnesiales</taxon>
        <taxon>Prymnesiaceae</taxon>
        <taxon>Prymnesium</taxon>
    </lineage>
</organism>
<protein>
    <recommendedName>
        <fullName evidence="4">Phosphatidylethanolamine-binding protein</fullName>
    </recommendedName>
</protein>
<dbReference type="AlphaFoldDB" id="A0AB34IVL3"/>
<evidence type="ECO:0000256" key="1">
    <source>
        <dbReference type="SAM" id="SignalP"/>
    </source>
</evidence>
<dbReference type="InterPro" id="IPR036610">
    <property type="entry name" value="PEBP-like_sf"/>
</dbReference>
<gene>
    <name evidence="2" type="ORF">AB1Y20_008042</name>
</gene>
<dbReference type="PANTHER" id="PTHR11362:SF82">
    <property type="entry name" value="PHOSPHATIDYLETHANOLAMINE-BINDING PROTEIN 4"/>
    <property type="match status" value="1"/>
</dbReference>
<keyword evidence="3" id="KW-1185">Reference proteome</keyword>
<feature type="signal peptide" evidence="1">
    <location>
        <begin position="1"/>
        <end position="18"/>
    </location>
</feature>
<feature type="chain" id="PRO_5044336594" description="Phosphatidylethanolamine-binding protein" evidence="1">
    <location>
        <begin position="19"/>
        <end position="222"/>
    </location>
</feature>
<reference evidence="2 3" key="1">
    <citation type="journal article" date="2024" name="Science">
        <title>Giant polyketide synthase enzymes in the biosynthesis of giant marine polyether toxins.</title>
        <authorList>
            <person name="Fallon T.R."/>
            <person name="Shende V.V."/>
            <person name="Wierzbicki I.H."/>
            <person name="Pendleton A.L."/>
            <person name="Watervoot N.F."/>
            <person name="Auber R.P."/>
            <person name="Gonzalez D.J."/>
            <person name="Wisecaver J.H."/>
            <person name="Moore B.S."/>
        </authorList>
    </citation>
    <scope>NUCLEOTIDE SEQUENCE [LARGE SCALE GENOMIC DNA]</scope>
    <source>
        <strain evidence="2 3">12B1</strain>
    </source>
</reference>
<comment type="caution">
    <text evidence="2">The sequence shown here is derived from an EMBL/GenBank/DDBJ whole genome shotgun (WGS) entry which is preliminary data.</text>
</comment>
<dbReference type="InterPro" id="IPR035810">
    <property type="entry name" value="PEBP_euk"/>
</dbReference>
<evidence type="ECO:0008006" key="4">
    <source>
        <dbReference type="Google" id="ProtNLM"/>
    </source>
</evidence>
<sequence>MKFEPLALLLQTVSMATAAHYQDWQPGSCDLSGAESYLEHFGIGPGLPKLDVRYGHFTTKEYVVHGSDTTFAKGKDELYEPPKVTWKQTGKYTESKYVILMVDADSNLENGSSAWKPHIHWLKVNAQKTSTTGHDIFPYRPPVPKSGKHRYIVVLFEQLKPGVLSPYMKGREQWDLKGFSESNKEAMRPVSYNFFTVDADLRAEDEILALGFGDDEDDFPTQ</sequence>
<dbReference type="CDD" id="cd00866">
    <property type="entry name" value="PEBP_euk"/>
    <property type="match status" value="1"/>
</dbReference>
<dbReference type="EMBL" id="JBGBPQ010000018">
    <property type="protein sequence ID" value="KAL1507192.1"/>
    <property type="molecule type" value="Genomic_DNA"/>
</dbReference>
<dbReference type="Proteomes" id="UP001515480">
    <property type="component" value="Unassembled WGS sequence"/>
</dbReference>
<dbReference type="SUPFAM" id="SSF49777">
    <property type="entry name" value="PEBP-like"/>
    <property type="match status" value="1"/>
</dbReference>
<accession>A0AB34IVL3</accession>
<dbReference type="InterPro" id="IPR008914">
    <property type="entry name" value="PEBP"/>
</dbReference>
<keyword evidence="1" id="KW-0732">Signal</keyword>
<evidence type="ECO:0000313" key="3">
    <source>
        <dbReference type="Proteomes" id="UP001515480"/>
    </source>
</evidence>
<dbReference type="PANTHER" id="PTHR11362">
    <property type="entry name" value="PHOSPHATIDYLETHANOLAMINE-BINDING PROTEIN"/>
    <property type="match status" value="1"/>
</dbReference>
<proteinExistence type="predicted"/>
<evidence type="ECO:0000313" key="2">
    <source>
        <dbReference type="EMBL" id="KAL1507192.1"/>
    </source>
</evidence>
<dbReference type="Gene3D" id="3.90.280.10">
    <property type="entry name" value="PEBP-like"/>
    <property type="match status" value="1"/>
</dbReference>
<name>A0AB34IVL3_PRYPA</name>